<dbReference type="AlphaFoldDB" id="A0AAN5I7G3"/>
<accession>A0AAN5I7G3</accession>
<protein>
    <submittedName>
        <fullName evidence="1">Uncharacterized protein</fullName>
    </submittedName>
</protein>
<name>A0AAN5I7G3_9BILA</name>
<feature type="non-terminal residue" evidence="1">
    <location>
        <position position="76"/>
    </location>
</feature>
<dbReference type="Proteomes" id="UP001328107">
    <property type="component" value="Unassembled WGS sequence"/>
</dbReference>
<comment type="caution">
    <text evidence="1">The sequence shown here is derived from an EMBL/GenBank/DDBJ whole genome shotgun (WGS) entry which is preliminary data.</text>
</comment>
<dbReference type="PANTHER" id="PTHR47022">
    <property type="entry name" value="BTB AND MATH DOMAIN-CONTAINING PROTEIN 36-RELATED"/>
    <property type="match status" value="1"/>
</dbReference>
<dbReference type="EMBL" id="BTRK01000005">
    <property type="protein sequence ID" value="GMR55377.1"/>
    <property type="molecule type" value="Genomic_DNA"/>
</dbReference>
<evidence type="ECO:0000313" key="2">
    <source>
        <dbReference type="Proteomes" id="UP001328107"/>
    </source>
</evidence>
<sequence length="76" mass="8577">YVINNKVNIEFHVDIISSENGIESAPIDLTKFCSPDEHNNVTLIIGDKKLRVSKDSTPEYAHFSDKMKAAILDRVM</sequence>
<keyword evidence="2" id="KW-1185">Reference proteome</keyword>
<feature type="non-terminal residue" evidence="1">
    <location>
        <position position="1"/>
    </location>
</feature>
<proteinExistence type="predicted"/>
<gene>
    <name evidence="1" type="ORF">PMAYCL1PPCAC_25572</name>
</gene>
<evidence type="ECO:0000313" key="1">
    <source>
        <dbReference type="EMBL" id="GMR55377.1"/>
    </source>
</evidence>
<reference evidence="2" key="1">
    <citation type="submission" date="2022-10" db="EMBL/GenBank/DDBJ databases">
        <title>Genome assembly of Pristionchus species.</title>
        <authorList>
            <person name="Yoshida K."/>
            <person name="Sommer R.J."/>
        </authorList>
    </citation>
    <scope>NUCLEOTIDE SEQUENCE [LARGE SCALE GENOMIC DNA]</scope>
    <source>
        <strain evidence="2">RS5460</strain>
    </source>
</reference>
<organism evidence="1 2">
    <name type="scientific">Pristionchus mayeri</name>
    <dbReference type="NCBI Taxonomy" id="1317129"/>
    <lineage>
        <taxon>Eukaryota</taxon>
        <taxon>Metazoa</taxon>
        <taxon>Ecdysozoa</taxon>
        <taxon>Nematoda</taxon>
        <taxon>Chromadorea</taxon>
        <taxon>Rhabditida</taxon>
        <taxon>Rhabditina</taxon>
        <taxon>Diplogasteromorpha</taxon>
        <taxon>Diplogasteroidea</taxon>
        <taxon>Neodiplogasteridae</taxon>
        <taxon>Pristionchus</taxon>
    </lineage>
</organism>
<dbReference type="PANTHER" id="PTHR47022:SF1">
    <property type="entry name" value="BTB AND MATH DOMAIN-CONTAINING PROTEIN 36-RELATED"/>
    <property type="match status" value="1"/>
</dbReference>